<feature type="region of interest" description="Disordered" evidence="1">
    <location>
        <begin position="173"/>
        <end position="193"/>
    </location>
</feature>
<dbReference type="Proteomes" id="UP000305948">
    <property type="component" value="Unassembled WGS sequence"/>
</dbReference>
<feature type="compositionally biased region" description="Polar residues" evidence="1">
    <location>
        <begin position="115"/>
        <end position="142"/>
    </location>
</feature>
<accession>A0A5C3MMC0</accession>
<dbReference type="EMBL" id="ML213533">
    <property type="protein sequence ID" value="TFK46057.1"/>
    <property type="molecule type" value="Genomic_DNA"/>
</dbReference>
<name>A0A5C3MMC0_9AGAM</name>
<feature type="region of interest" description="Disordered" evidence="1">
    <location>
        <begin position="115"/>
        <end position="158"/>
    </location>
</feature>
<feature type="region of interest" description="Disordered" evidence="1">
    <location>
        <begin position="206"/>
        <end position="232"/>
    </location>
</feature>
<evidence type="ECO:0000256" key="1">
    <source>
        <dbReference type="SAM" id="MobiDB-lite"/>
    </source>
</evidence>
<dbReference type="OrthoDB" id="3243259at2759"/>
<feature type="compositionally biased region" description="Polar residues" evidence="1">
    <location>
        <begin position="37"/>
        <end position="48"/>
    </location>
</feature>
<protein>
    <submittedName>
        <fullName evidence="2">Uncharacterized protein</fullName>
    </submittedName>
</protein>
<organism evidence="2 3">
    <name type="scientific">Heliocybe sulcata</name>
    <dbReference type="NCBI Taxonomy" id="5364"/>
    <lineage>
        <taxon>Eukaryota</taxon>
        <taxon>Fungi</taxon>
        <taxon>Dikarya</taxon>
        <taxon>Basidiomycota</taxon>
        <taxon>Agaricomycotina</taxon>
        <taxon>Agaricomycetes</taxon>
        <taxon>Gloeophyllales</taxon>
        <taxon>Gloeophyllaceae</taxon>
        <taxon>Heliocybe</taxon>
    </lineage>
</organism>
<feature type="region of interest" description="Disordered" evidence="1">
    <location>
        <begin position="1"/>
        <end position="58"/>
    </location>
</feature>
<evidence type="ECO:0000313" key="2">
    <source>
        <dbReference type="EMBL" id="TFK46057.1"/>
    </source>
</evidence>
<dbReference type="AlphaFoldDB" id="A0A5C3MMC0"/>
<gene>
    <name evidence="2" type="ORF">OE88DRAFT_1668181</name>
</gene>
<keyword evidence="3" id="KW-1185">Reference proteome</keyword>
<evidence type="ECO:0000313" key="3">
    <source>
        <dbReference type="Proteomes" id="UP000305948"/>
    </source>
</evidence>
<sequence>MAKKSQSLPHTDAPPFLRFPTAQPHGGSSYGTHPRVRTQTLASASGNQRHLPPTLSLGHLDHIPASPYQMDVDLSRFSPSARDLLSEDPFACLSPGPDVVAFATQTQALASSLSPSMSTVTLQPTPRSRTPTPALSRCSSIEDSLAPTTPPAVTRESRSSFYMTVSEADSVAHGRPLSRVRTRPELKTSPSTTSLVSMVKIGKSGKGLFRRKAKTPRPQSPPEPCPSLSSCGSDDISIHSRASSYGAPRLPWLERVLSRPSTADKIPPLPPLPVRVQADIVPEVQLRPISRFDVDFDSEMDMRSSRMLA</sequence>
<reference evidence="2 3" key="1">
    <citation type="journal article" date="2019" name="Nat. Ecol. Evol.">
        <title>Megaphylogeny resolves global patterns of mushroom evolution.</title>
        <authorList>
            <person name="Varga T."/>
            <person name="Krizsan K."/>
            <person name="Foldi C."/>
            <person name="Dima B."/>
            <person name="Sanchez-Garcia M."/>
            <person name="Sanchez-Ramirez S."/>
            <person name="Szollosi G.J."/>
            <person name="Szarkandi J.G."/>
            <person name="Papp V."/>
            <person name="Albert L."/>
            <person name="Andreopoulos W."/>
            <person name="Angelini C."/>
            <person name="Antonin V."/>
            <person name="Barry K.W."/>
            <person name="Bougher N.L."/>
            <person name="Buchanan P."/>
            <person name="Buyck B."/>
            <person name="Bense V."/>
            <person name="Catcheside P."/>
            <person name="Chovatia M."/>
            <person name="Cooper J."/>
            <person name="Damon W."/>
            <person name="Desjardin D."/>
            <person name="Finy P."/>
            <person name="Geml J."/>
            <person name="Haridas S."/>
            <person name="Hughes K."/>
            <person name="Justo A."/>
            <person name="Karasinski D."/>
            <person name="Kautmanova I."/>
            <person name="Kiss B."/>
            <person name="Kocsube S."/>
            <person name="Kotiranta H."/>
            <person name="LaButti K.M."/>
            <person name="Lechner B.E."/>
            <person name="Liimatainen K."/>
            <person name="Lipzen A."/>
            <person name="Lukacs Z."/>
            <person name="Mihaltcheva S."/>
            <person name="Morgado L.N."/>
            <person name="Niskanen T."/>
            <person name="Noordeloos M.E."/>
            <person name="Ohm R.A."/>
            <person name="Ortiz-Santana B."/>
            <person name="Ovrebo C."/>
            <person name="Racz N."/>
            <person name="Riley R."/>
            <person name="Savchenko A."/>
            <person name="Shiryaev A."/>
            <person name="Soop K."/>
            <person name="Spirin V."/>
            <person name="Szebenyi C."/>
            <person name="Tomsovsky M."/>
            <person name="Tulloss R.E."/>
            <person name="Uehling J."/>
            <person name="Grigoriev I.V."/>
            <person name="Vagvolgyi C."/>
            <person name="Papp T."/>
            <person name="Martin F.M."/>
            <person name="Miettinen O."/>
            <person name="Hibbett D.S."/>
            <person name="Nagy L.G."/>
        </authorList>
    </citation>
    <scope>NUCLEOTIDE SEQUENCE [LARGE SCALE GENOMIC DNA]</scope>
    <source>
        <strain evidence="2 3">OMC1185</strain>
    </source>
</reference>
<proteinExistence type="predicted"/>